<name>A0A4Y2AMK2_ARAVE</name>
<gene>
    <name evidence="1" type="ORF">AVEN_83176_1</name>
</gene>
<protein>
    <submittedName>
        <fullName evidence="1">Uncharacterized protein</fullName>
    </submittedName>
</protein>
<evidence type="ECO:0000313" key="2">
    <source>
        <dbReference type="Proteomes" id="UP000499080"/>
    </source>
</evidence>
<keyword evidence="2" id="KW-1185">Reference proteome</keyword>
<comment type="caution">
    <text evidence="1">The sequence shown here is derived from an EMBL/GenBank/DDBJ whole genome shotgun (WGS) entry which is preliminary data.</text>
</comment>
<sequence>MENFCGVSYCTDEQHVDARLSRVTRNNNNYKKFEDWFIFYNPFPVGEFVMLLSTGMVRDEKMNCHLSDRNGHSSMESIARSNFGQVKFSGIYRVVPMRGFTNIVKLHEEEVPIDPYTIFKNI</sequence>
<accession>A0A4Y2AMK2</accession>
<dbReference type="Proteomes" id="UP000499080">
    <property type="component" value="Unassembled WGS sequence"/>
</dbReference>
<proteinExistence type="predicted"/>
<reference evidence="1 2" key="1">
    <citation type="journal article" date="2019" name="Sci. Rep.">
        <title>Orb-weaving spider Araneus ventricosus genome elucidates the spidroin gene catalogue.</title>
        <authorList>
            <person name="Kono N."/>
            <person name="Nakamura H."/>
            <person name="Ohtoshi R."/>
            <person name="Moran D.A.P."/>
            <person name="Shinohara A."/>
            <person name="Yoshida Y."/>
            <person name="Fujiwara M."/>
            <person name="Mori M."/>
            <person name="Tomita M."/>
            <person name="Arakawa K."/>
        </authorList>
    </citation>
    <scope>NUCLEOTIDE SEQUENCE [LARGE SCALE GENOMIC DNA]</scope>
</reference>
<organism evidence="1 2">
    <name type="scientific">Araneus ventricosus</name>
    <name type="common">Orbweaver spider</name>
    <name type="synonym">Epeira ventricosa</name>
    <dbReference type="NCBI Taxonomy" id="182803"/>
    <lineage>
        <taxon>Eukaryota</taxon>
        <taxon>Metazoa</taxon>
        <taxon>Ecdysozoa</taxon>
        <taxon>Arthropoda</taxon>
        <taxon>Chelicerata</taxon>
        <taxon>Arachnida</taxon>
        <taxon>Araneae</taxon>
        <taxon>Araneomorphae</taxon>
        <taxon>Entelegynae</taxon>
        <taxon>Araneoidea</taxon>
        <taxon>Araneidae</taxon>
        <taxon>Araneus</taxon>
    </lineage>
</organism>
<dbReference type="AlphaFoldDB" id="A0A4Y2AMK2"/>
<dbReference type="EMBL" id="BGPR01000024">
    <property type="protein sequence ID" value="GBL81112.1"/>
    <property type="molecule type" value="Genomic_DNA"/>
</dbReference>
<evidence type="ECO:0000313" key="1">
    <source>
        <dbReference type="EMBL" id="GBL81112.1"/>
    </source>
</evidence>
<dbReference type="OrthoDB" id="6106269at2759"/>